<name>W9XXE7_9EURO</name>
<proteinExistence type="predicted"/>
<feature type="region of interest" description="Disordered" evidence="1">
    <location>
        <begin position="263"/>
        <end position="292"/>
    </location>
</feature>
<gene>
    <name evidence="2" type="ORF">A1O3_05563</name>
</gene>
<accession>W9XXE7</accession>
<evidence type="ECO:0000313" key="3">
    <source>
        <dbReference type="Proteomes" id="UP000019478"/>
    </source>
</evidence>
<feature type="region of interest" description="Disordered" evidence="1">
    <location>
        <begin position="1"/>
        <end position="20"/>
    </location>
</feature>
<evidence type="ECO:0000313" key="2">
    <source>
        <dbReference type="EMBL" id="EXJ84888.1"/>
    </source>
</evidence>
<keyword evidence="3" id="KW-1185">Reference proteome</keyword>
<dbReference type="HOGENOM" id="CLU_953160_0_0_1"/>
<dbReference type="OrthoDB" id="4160369at2759"/>
<dbReference type="EMBL" id="AMGY01000004">
    <property type="protein sequence ID" value="EXJ84888.1"/>
    <property type="molecule type" value="Genomic_DNA"/>
</dbReference>
<evidence type="ECO:0000256" key="1">
    <source>
        <dbReference type="SAM" id="MobiDB-lite"/>
    </source>
</evidence>
<organism evidence="2 3">
    <name type="scientific">Capronia epimyces CBS 606.96</name>
    <dbReference type="NCBI Taxonomy" id="1182542"/>
    <lineage>
        <taxon>Eukaryota</taxon>
        <taxon>Fungi</taxon>
        <taxon>Dikarya</taxon>
        <taxon>Ascomycota</taxon>
        <taxon>Pezizomycotina</taxon>
        <taxon>Eurotiomycetes</taxon>
        <taxon>Chaetothyriomycetidae</taxon>
        <taxon>Chaetothyriales</taxon>
        <taxon>Herpotrichiellaceae</taxon>
        <taxon>Capronia</taxon>
    </lineage>
</organism>
<comment type="caution">
    <text evidence="2">The sequence shown here is derived from an EMBL/GenBank/DDBJ whole genome shotgun (WGS) entry which is preliminary data.</text>
</comment>
<dbReference type="Proteomes" id="UP000019478">
    <property type="component" value="Unassembled WGS sequence"/>
</dbReference>
<reference evidence="2 3" key="1">
    <citation type="submission" date="2013-03" db="EMBL/GenBank/DDBJ databases">
        <title>The Genome Sequence of Capronia epimyces CBS 606.96.</title>
        <authorList>
            <consortium name="The Broad Institute Genomics Platform"/>
            <person name="Cuomo C."/>
            <person name="de Hoog S."/>
            <person name="Gorbushina A."/>
            <person name="Walker B."/>
            <person name="Young S.K."/>
            <person name="Zeng Q."/>
            <person name="Gargeya S."/>
            <person name="Fitzgerald M."/>
            <person name="Haas B."/>
            <person name="Abouelleil A."/>
            <person name="Allen A.W."/>
            <person name="Alvarado L."/>
            <person name="Arachchi H.M."/>
            <person name="Berlin A.M."/>
            <person name="Chapman S.B."/>
            <person name="Gainer-Dewar J."/>
            <person name="Goldberg J."/>
            <person name="Griggs A."/>
            <person name="Gujja S."/>
            <person name="Hansen M."/>
            <person name="Howarth C."/>
            <person name="Imamovic A."/>
            <person name="Ireland A."/>
            <person name="Larimer J."/>
            <person name="McCowan C."/>
            <person name="Murphy C."/>
            <person name="Pearson M."/>
            <person name="Poon T.W."/>
            <person name="Priest M."/>
            <person name="Roberts A."/>
            <person name="Saif S."/>
            <person name="Shea T."/>
            <person name="Sisk P."/>
            <person name="Sykes S."/>
            <person name="Wortman J."/>
            <person name="Nusbaum C."/>
            <person name="Birren B."/>
        </authorList>
    </citation>
    <scope>NUCLEOTIDE SEQUENCE [LARGE SCALE GENOMIC DNA]</scope>
    <source>
        <strain evidence="2 3">CBS 606.96</strain>
    </source>
</reference>
<sequence>MSFHDSSAQTPASPSDQLGSVSWEDRRFTVHVNDTSFDLGGLPLFPWNEHSELVIRIDPAFDSLHSSRPHMVDLKNSDLYMRTLVQRAQRAADNLKELLQGRINNGECQVQLVFGEFAEILAAWHWIEPESVHQSAIHTRMLWPRVKLPKVTVRLGRAWLQKLSDQQNTTPDALNVKAAIWEDCHRILQTAYSTAQVPPLFPLAAETWDCFRLNLLGTTYVVQDLGDLSAKNTSVVPADDPDIRFSDEIIWSGVVESRDPDEDDYLYMSRAPTGGAGHSHNRSLESAGGPAN</sequence>
<dbReference type="AlphaFoldDB" id="W9XXE7"/>
<dbReference type="GeneID" id="19169673"/>
<protein>
    <submittedName>
        <fullName evidence="2">Uncharacterized protein</fullName>
    </submittedName>
</protein>
<dbReference type="RefSeq" id="XP_007733873.1">
    <property type="nucleotide sequence ID" value="XM_007735683.1"/>
</dbReference>